<dbReference type="Proteomes" id="UP000677054">
    <property type="component" value="Unassembled WGS sequence"/>
</dbReference>
<dbReference type="InterPro" id="IPR036719">
    <property type="entry name" value="Neuro-gated_channel_TM_sf"/>
</dbReference>
<name>A0A7R8XDC7_9CRUS</name>
<evidence type="ECO:0000256" key="8">
    <source>
        <dbReference type="ARBA" id="ARBA00023018"/>
    </source>
</evidence>
<feature type="domain" description="Neurotransmitter-gated ion-channel ligand-binding" evidence="19">
    <location>
        <begin position="97"/>
        <end position="326"/>
    </location>
</feature>
<gene>
    <name evidence="21" type="ORF">DSTB1V02_LOCUS8044</name>
</gene>
<evidence type="ECO:0000313" key="22">
    <source>
        <dbReference type="Proteomes" id="UP000677054"/>
    </source>
</evidence>
<accession>A0A7R8XDC7</accession>
<evidence type="ECO:0000256" key="15">
    <source>
        <dbReference type="ARBA" id="ARBA00023286"/>
    </source>
</evidence>
<dbReference type="GO" id="GO:0004888">
    <property type="term" value="F:transmembrane signaling receptor activity"/>
    <property type="evidence" value="ECO:0007669"/>
    <property type="project" value="InterPro"/>
</dbReference>
<dbReference type="PRINTS" id="PR00254">
    <property type="entry name" value="NICOTINICR"/>
</dbReference>
<feature type="transmembrane region" description="Helical" evidence="18">
    <location>
        <begin position="392"/>
        <end position="413"/>
    </location>
</feature>
<sequence>MDTGYGLHGTVEGKQVQIISEIAEPRRGHERHVLHPPPHADPGHVCYRLDAGSLRKTPKHSCDGESDMMWVSAFPFFFFSATFLHPGDCGNRLRAAKRLYDDLLSDYNRLIRPVSNISDKLTVHLGLKLSQLIDVNLRNQIMTTNVWVEQQWIDYKLSWDPNEYGGVQMLYVPSEHIWLPDIVLYNKYESFFAIITADGNYEVTLMTKATLKYTGEVEWKPPAIYKSSCEMDVEWFPFDEQSCTMKFGSWTYNGFQVDLKHKDQNPGSNIVPIGINLKEFYKSVEWDLLEVPAQRNEEYFRDEEFFPAMDVPYPDITFNVTLRRKTLFYTVNLIVPCVGISFLTVLVFYLPADSGEKVSLCISILVSLTVFFLLLAEIIPPTSLAVPLLGKYLLFTMILVTLSIYVTVCVLNVHFRRSSTHKMSPWVKQVFIDFMPRLLLMRRPEIAKHRPLEEELKYLDYGYNELDFRDSYMMPRINGPGGDSSPLRSLRLGIREELYHQTGEDLSSSRRNYSPDILRAIEGVQFIAQHIKDDDEYNEVQEEWKYVAMVLDRLFLWVFTIACVVGTCGIILMAPSLYDTRAPIDTQLSDIGRSFEHFAV</sequence>
<dbReference type="PRINTS" id="PR00252">
    <property type="entry name" value="NRIONCHANNEL"/>
</dbReference>
<dbReference type="Pfam" id="PF02932">
    <property type="entry name" value="Neur_chan_memb"/>
    <property type="match status" value="1"/>
</dbReference>
<dbReference type="NCBIfam" id="TIGR00860">
    <property type="entry name" value="LIC"/>
    <property type="match status" value="1"/>
</dbReference>
<dbReference type="OrthoDB" id="5975154at2759"/>
<dbReference type="GO" id="GO:0022848">
    <property type="term" value="F:acetylcholine-gated monoatomic cation-selective channel activity"/>
    <property type="evidence" value="ECO:0007669"/>
    <property type="project" value="InterPro"/>
</dbReference>
<dbReference type="SUPFAM" id="SSF90112">
    <property type="entry name" value="Neurotransmitter-gated ion-channel transmembrane pore"/>
    <property type="match status" value="1"/>
</dbReference>
<evidence type="ECO:0000256" key="18">
    <source>
        <dbReference type="RuleBase" id="RU000687"/>
    </source>
</evidence>
<comment type="subcellular location">
    <subcellularLocation>
        <location evidence="17">Postsynaptic cell membrane</location>
        <topology evidence="17">Multi-pass membrane protein</topology>
    </subcellularLocation>
</comment>
<keyword evidence="8" id="KW-0770">Synapse</keyword>
<dbReference type="EMBL" id="CAJPEV010001750">
    <property type="protein sequence ID" value="CAG0894178.1"/>
    <property type="molecule type" value="Genomic_DNA"/>
</dbReference>
<evidence type="ECO:0000256" key="3">
    <source>
        <dbReference type="ARBA" id="ARBA00022448"/>
    </source>
</evidence>
<dbReference type="AlphaFoldDB" id="A0A7R8XDC7"/>
<keyword evidence="10 18" id="KW-0472">Membrane</keyword>
<protein>
    <recommendedName>
        <fullName evidence="23">Acetylcholine receptor subunit beta-like 2</fullName>
    </recommendedName>
</protein>
<evidence type="ECO:0000256" key="1">
    <source>
        <dbReference type="ARBA" id="ARBA00003328"/>
    </source>
</evidence>
<keyword evidence="15" id="KW-1071">Ligand-gated ion channel</keyword>
<dbReference type="EMBL" id="LR901267">
    <property type="protein sequence ID" value="CAD7248224.1"/>
    <property type="molecule type" value="Genomic_DNA"/>
</dbReference>
<dbReference type="SUPFAM" id="SSF63712">
    <property type="entry name" value="Nicotinic receptor ligand binding domain-like"/>
    <property type="match status" value="1"/>
</dbReference>
<evidence type="ECO:0000259" key="19">
    <source>
        <dbReference type="Pfam" id="PF02931"/>
    </source>
</evidence>
<keyword evidence="14" id="KW-0628">Postsynaptic cell membrane</keyword>
<keyword evidence="7 18" id="KW-1133">Transmembrane helix</keyword>
<feature type="transmembrane region" description="Helical" evidence="18">
    <location>
        <begin position="327"/>
        <end position="351"/>
    </location>
</feature>
<dbReference type="FunFam" id="1.20.58.390:FF:000022">
    <property type="entry name" value="Nicotinic acetylcholine receptor subunit alpha4"/>
    <property type="match status" value="1"/>
</dbReference>
<keyword evidence="22" id="KW-1185">Reference proteome</keyword>
<dbReference type="InterPro" id="IPR036734">
    <property type="entry name" value="Neur_chan_lig-bd_sf"/>
</dbReference>
<dbReference type="PROSITE" id="PS00236">
    <property type="entry name" value="NEUROTR_ION_CHANNEL"/>
    <property type="match status" value="1"/>
</dbReference>
<dbReference type="CDD" id="cd19031">
    <property type="entry name" value="LGIC_ECD_nAChR_proto_alpha-like"/>
    <property type="match status" value="1"/>
</dbReference>
<dbReference type="FunFam" id="2.70.170.10:FF:000013">
    <property type="entry name" value="Acetylcholine receptor subunit alpha"/>
    <property type="match status" value="1"/>
</dbReference>
<feature type="domain" description="Neurotransmitter-gated ion-channel transmembrane" evidence="20">
    <location>
        <begin position="333"/>
        <end position="570"/>
    </location>
</feature>
<evidence type="ECO:0000256" key="16">
    <source>
        <dbReference type="ARBA" id="ARBA00023303"/>
    </source>
</evidence>
<dbReference type="Gene3D" id="1.20.58.390">
    <property type="entry name" value="Neurotransmitter-gated ion-channel transmembrane domain"/>
    <property type="match status" value="2"/>
</dbReference>
<evidence type="ECO:0000256" key="17">
    <source>
        <dbReference type="ARBA" id="ARBA00034104"/>
    </source>
</evidence>
<evidence type="ECO:0000256" key="2">
    <source>
        <dbReference type="ARBA" id="ARBA00009237"/>
    </source>
</evidence>
<keyword evidence="4" id="KW-1003">Cell membrane</keyword>
<evidence type="ECO:0000256" key="11">
    <source>
        <dbReference type="ARBA" id="ARBA00023157"/>
    </source>
</evidence>
<proteinExistence type="inferred from homology"/>
<dbReference type="InterPro" id="IPR006202">
    <property type="entry name" value="Neur_chan_lig-bd"/>
</dbReference>
<keyword evidence="12" id="KW-0675">Receptor</keyword>
<evidence type="ECO:0000256" key="13">
    <source>
        <dbReference type="ARBA" id="ARBA00023180"/>
    </source>
</evidence>
<keyword evidence="16 18" id="KW-0407">Ion channel</keyword>
<dbReference type="InterPro" id="IPR002394">
    <property type="entry name" value="Nicotinic_acetylcholine_rcpt"/>
</dbReference>
<feature type="transmembrane region" description="Helical" evidence="18">
    <location>
        <begin position="358"/>
        <end position="380"/>
    </location>
</feature>
<evidence type="ECO:0000256" key="4">
    <source>
        <dbReference type="ARBA" id="ARBA00022475"/>
    </source>
</evidence>
<evidence type="ECO:0000256" key="10">
    <source>
        <dbReference type="ARBA" id="ARBA00023136"/>
    </source>
</evidence>
<reference evidence="21" key="1">
    <citation type="submission" date="2020-11" db="EMBL/GenBank/DDBJ databases">
        <authorList>
            <person name="Tran Van P."/>
        </authorList>
    </citation>
    <scope>NUCLEOTIDE SEQUENCE</scope>
</reference>
<keyword evidence="11" id="KW-1015">Disulfide bond</keyword>
<evidence type="ECO:0000256" key="6">
    <source>
        <dbReference type="ARBA" id="ARBA00022729"/>
    </source>
</evidence>
<dbReference type="Pfam" id="PF02931">
    <property type="entry name" value="Neur_chan_LBD"/>
    <property type="match status" value="1"/>
</dbReference>
<dbReference type="InterPro" id="IPR038050">
    <property type="entry name" value="Neuro_actylchol_rec"/>
</dbReference>
<comment type="function">
    <text evidence="1">After binding acetylcholine, the AChR responds by an extensive change in conformation that affects all subunits and leads to opening of an ion-conducting channel across the plasma membrane.</text>
</comment>
<evidence type="ECO:0000256" key="7">
    <source>
        <dbReference type="ARBA" id="ARBA00022989"/>
    </source>
</evidence>
<dbReference type="Gene3D" id="2.70.170.10">
    <property type="entry name" value="Neurotransmitter-gated ion-channel ligand-binding domain"/>
    <property type="match status" value="1"/>
</dbReference>
<keyword evidence="6" id="KW-0732">Signal</keyword>
<dbReference type="FunFam" id="1.20.58.390:FF:000012">
    <property type="entry name" value="Acetylcholine receptor subunit alpha-like"/>
    <property type="match status" value="1"/>
</dbReference>
<evidence type="ECO:0000256" key="9">
    <source>
        <dbReference type="ARBA" id="ARBA00023065"/>
    </source>
</evidence>
<dbReference type="PANTHER" id="PTHR18945">
    <property type="entry name" value="NEUROTRANSMITTER GATED ION CHANNEL"/>
    <property type="match status" value="1"/>
</dbReference>
<evidence type="ECO:0000313" key="21">
    <source>
        <dbReference type="EMBL" id="CAD7248224.1"/>
    </source>
</evidence>
<keyword evidence="13" id="KW-0325">Glycoprotein</keyword>
<keyword evidence="9 18" id="KW-0406">Ion transport</keyword>
<evidence type="ECO:0000256" key="5">
    <source>
        <dbReference type="ARBA" id="ARBA00022692"/>
    </source>
</evidence>
<dbReference type="GO" id="GO:0007271">
    <property type="term" value="P:synaptic transmission, cholinergic"/>
    <property type="evidence" value="ECO:0007669"/>
    <property type="project" value="UniProtKB-ARBA"/>
</dbReference>
<feature type="transmembrane region" description="Helical" evidence="18">
    <location>
        <begin position="554"/>
        <end position="578"/>
    </location>
</feature>
<keyword evidence="5 18" id="KW-0812">Transmembrane</keyword>
<dbReference type="InterPro" id="IPR006201">
    <property type="entry name" value="Neur_channel"/>
</dbReference>
<comment type="similarity">
    <text evidence="2">Belongs to the ligand-gated ion channel (TC 1.A.9) family. Acetylcholine receptor (TC 1.A.9.1) subfamily.</text>
</comment>
<organism evidence="21">
    <name type="scientific">Darwinula stevensoni</name>
    <dbReference type="NCBI Taxonomy" id="69355"/>
    <lineage>
        <taxon>Eukaryota</taxon>
        <taxon>Metazoa</taxon>
        <taxon>Ecdysozoa</taxon>
        <taxon>Arthropoda</taxon>
        <taxon>Crustacea</taxon>
        <taxon>Oligostraca</taxon>
        <taxon>Ostracoda</taxon>
        <taxon>Podocopa</taxon>
        <taxon>Podocopida</taxon>
        <taxon>Darwinulocopina</taxon>
        <taxon>Darwinuloidea</taxon>
        <taxon>Darwinulidae</taxon>
        <taxon>Darwinula</taxon>
    </lineage>
</organism>
<dbReference type="CDD" id="cd19064">
    <property type="entry name" value="LGIC_TM_nAChR"/>
    <property type="match status" value="1"/>
</dbReference>
<evidence type="ECO:0008006" key="23">
    <source>
        <dbReference type="Google" id="ProtNLM"/>
    </source>
</evidence>
<dbReference type="InterPro" id="IPR006029">
    <property type="entry name" value="Neurotrans-gated_channel_TM"/>
</dbReference>
<evidence type="ECO:0000259" key="20">
    <source>
        <dbReference type="Pfam" id="PF02932"/>
    </source>
</evidence>
<dbReference type="InterPro" id="IPR018000">
    <property type="entry name" value="Neurotransmitter_ion_chnl_CS"/>
</dbReference>
<keyword evidence="3 18" id="KW-0813">Transport</keyword>
<dbReference type="GO" id="GO:0045211">
    <property type="term" value="C:postsynaptic membrane"/>
    <property type="evidence" value="ECO:0007669"/>
    <property type="project" value="UniProtKB-SubCell"/>
</dbReference>
<evidence type="ECO:0000256" key="14">
    <source>
        <dbReference type="ARBA" id="ARBA00023257"/>
    </source>
</evidence>
<evidence type="ECO:0000256" key="12">
    <source>
        <dbReference type="ARBA" id="ARBA00023170"/>
    </source>
</evidence>